<dbReference type="InterPro" id="IPR016181">
    <property type="entry name" value="Acyl_CoA_acyltransferase"/>
</dbReference>
<evidence type="ECO:0000313" key="3">
    <source>
        <dbReference type="Proteomes" id="UP000434036"/>
    </source>
</evidence>
<evidence type="ECO:0000259" key="1">
    <source>
        <dbReference type="PROSITE" id="PS51186"/>
    </source>
</evidence>
<dbReference type="EMBL" id="WUUQ01000002">
    <property type="protein sequence ID" value="MXQ73615.1"/>
    <property type="molecule type" value="Genomic_DNA"/>
</dbReference>
<accession>A0A6N8U7V4</accession>
<reference evidence="2 3" key="2">
    <citation type="submission" date="2020-01" db="EMBL/GenBank/DDBJ databases">
        <title>Clostridiaceae sp. nov. isolated from the gut of human by culturomics.</title>
        <authorList>
            <person name="Chang Y."/>
        </authorList>
    </citation>
    <scope>NUCLEOTIDE SEQUENCE [LARGE SCALE GENOMIC DNA]</scope>
    <source>
        <strain evidence="2 3">DONG20-135</strain>
    </source>
</reference>
<dbReference type="Pfam" id="PF13527">
    <property type="entry name" value="Acetyltransf_9"/>
    <property type="match status" value="1"/>
</dbReference>
<dbReference type="Gene3D" id="3.40.630.30">
    <property type="match status" value="1"/>
</dbReference>
<dbReference type="InterPro" id="IPR000182">
    <property type="entry name" value="GNAT_dom"/>
</dbReference>
<reference evidence="2 3" key="1">
    <citation type="submission" date="2019-12" db="EMBL/GenBank/DDBJ databases">
        <authorList>
            <person name="Yang R."/>
        </authorList>
    </citation>
    <scope>NUCLEOTIDE SEQUENCE [LARGE SCALE GENOMIC DNA]</scope>
    <source>
        <strain evidence="2 3">DONG20-135</strain>
    </source>
</reference>
<dbReference type="AlphaFoldDB" id="A0A6N8U7V4"/>
<dbReference type="GO" id="GO:0030649">
    <property type="term" value="P:aminoglycoside antibiotic catabolic process"/>
    <property type="evidence" value="ECO:0007669"/>
    <property type="project" value="TreeGrafter"/>
</dbReference>
<dbReference type="PROSITE" id="PS51186">
    <property type="entry name" value="GNAT"/>
    <property type="match status" value="1"/>
</dbReference>
<dbReference type="Proteomes" id="UP000434036">
    <property type="component" value="Unassembled WGS sequence"/>
</dbReference>
<dbReference type="CDD" id="cd04301">
    <property type="entry name" value="NAT_SF"/>
    <property type="match status" value="1"/>
</dbReference>
<feature type="domain" description="N-acetyltransferase" evidence="1">
    <location>
        <begin position="1"/>
        <end position="143"/>
    </location>
</feature>
<evidence type="ECO:0000313" key="2">
    <source>
        <dbReference type="EMBL" id="MXQ73615.1"/>
    </source>
</evidence>
<dbReference type="PANTHER" id="PTHR37817">
    <property type="entry name" value="N-ACETYLTRANSFERASE EIS"/>
    <property type="match status" value="1"/>
</dbReference>
<name>A0A6N8U7V4_9FIRM</name>
<gene>
    <name evidence="2" type="ORF">GSF08_06665</name>
</gene>
<protein>
    <submittedName>
        <fullName evidence="2">GNAT family N-acetyltransferase</fullName>
    </submittedName>
</protein>
<dbReference type="PANTHER" id="PTHR37817:SF1">
    <property type="entry name" value="N-ACETYLTRANSFERASE EIS"/>
    <property type="match status" value="1"/>
</dbReference>
<sequence>MITLAEKQDKEAIYQIWKKLFADDDGGYTDYYFQSLYDRAITYVIKEQGLIKAVLQRQKHEIRFHQHNVPTSMILGVATLPEYQGQGLMRRLMEYALDDAKREETVTMIQAYHPKLYTPFGFQVYYHTKTIPFSSVHTRITGGLGDPDFLACLKLYDHAMASFEGTIVRTKQSFIELHEELQAQGGQLIGYYEGDVMKAYAALELQADNLVTECFGDADACSKLLALAQRRFGNLKQQICDHDGDPYTMLLFHDWPRFASLVDLEEPCESAYFQNLDTLLFMHENA</sequence>
<dbReference type="InterPro" id="IPR051554">
    <property type="entry name" value="Acetyltransferase_Eis"/>
</dbReference>
<keyword evidence="3" id="KW-1185">Reference proteome</keyword>
<organism evidence="2 3">
    <name type="scientific">Copranaerobaculum intestinale</name>
    <dbReference type="NCBI Taxonomy" id="2692629"/>
    <lineage>
        <taxon>Bacteria</taxon>
        <taxon>Bacillati</taxon>
        <taxon>Bacillota</taxon>
        <taxon>Erysipelotrichia</taxon>
        <taxon>Erysipelotrichales</taxon>
        <taxon>Erysipelotrichaceae</taxon>
        <taxon>Copranaerobaculum</taxon>
    </lineage>
</organism>
<dbReference type="GO" id="GO:0034069">
    <property type="term" value="F:aminoglycoside N-acetyltransferase activity"/>
    <property type="evidence" value="ECO:0007669"/>
    <property type="project" value="TreeGrafter"/>
</dbReference>
<proteinExistence type="predicted"/>
<dbReference type="SUPFAM" id="SSF55729">
    <property type="entry name" value="Acyl-CoA N-acyltransferases (Nat)"/>
    <property type="match status" value="1"/>
</dbReference>
<dbReference type="RefSeq" id="WP_160625052.1">
    <property type="nucleotide sequence ID" value="NZ_WUUQ01000002.1"/>
</dbReference>
<comment type="caution">
    <text evidence="2">The sequence shown here is derived from an EMBL/GenBank/DDBJ whole genome shotgun (WGS) entry which is preliminary data.</text>
</comment>
<keyword evidence="2" id="KW-0808">Transferase</keyword>